<evidence type="ECO:0000313" key="2">
    <source>
        <dbReference type="Proteomes" id="UP000761264"/>
    </source>
</evidence>
<dbReference type="RefSeq" id="WP_167222651.1">
    <property type="nucleotide sequence ID" value="NZ_JAAQPH010000004.1"/>
</dbReference>
<gene>
    <name evidence="1" type="ORF">HBA54_06565</name>
</gene>
<keyword evidence="2" id="KW-1185">Reference proteome</keyword>
<protein>
    <submittedName>
        <fullName evidence="1">Uncharacterized protein</fullName>
    </submittedName>
</protein>
<dbReference type="AlphaFoldDB" id="A0A967C1X9"/>
<dbReference type="Proteomes" id="UP000761264">
    <property type="component" value="Unassembled WGS sequence"/>
</dbReference>
<sequence length="68" mass="7391">MNEETFNMELRKFLKKVGVTSQREIETAVRAAIDAGKLNGSETLKAKVVLTIDGLDLNQEIAGDISLG</sequence>
<evidence type="ECO:0000313" key="1">
    <source>
        <dbReference type="EMBL" id="NIA68251.1"/>
    </source>
</evidence>
<dbReference type="EMBL" id="JAAQPH010000004">
    <property type="protein sequence ID" value="NIA68251.1"/>
    <property type="molecule type" value="Genomic_DNA"/>
</dbReference>
<reference evidence="1" key="1">
    <citation type="submission" date="2020-03" db="EMBL/GenBank/DDBJ databases">
        <title>Genome of Pelagibius litoralis DSM 21314T.</title>
        <authorList>
            <person name="Wang G."/>
        </authorList>
    </citation>
    <scope>NUCLEOTIDE SEQUENCE</scope>
    <source>
        <strain evidence="1">DSM 21314</strain>
    </source>
</reference>
<name>A0A967C1X9_9PROT</name>
<comment type="caution">
    <text evidence="1">The sequence shown here is derived from an EMBL/GenBank/DDBJ whole genome shotgun (WGS) entry which is preliminary data.</text>
</comment>
<dbReference type="InterPro" id="IPR045471">
    <property type="entry name" value="DUF6494"/>
</dbReference>
<organism evidence="1 2">
    <name type="scientific">Pelagibius litoralis</name>
    <dbReference type="NCBI Taxonomy" id="374515"/>
    <lineage>
        <taxon>Bacteria</taxon>
        <taxon>Pseudomonadati</taxon>
        <taxon>Pseudomonadota</taxon>
        <taxon>Alphaproteobacteria</taxon>
        <taxon>Rhodospirillales</taxon>
        <taxon>Rhodovibrionaceae</taxon>
        <taxon>Pelagibius</taxon>
    </lineage>
</organism>
<dbReference type="Pfam" id="PF20104">
    <property type="entry name" value="DUF6494"/>
    <property type="match status" value="1"/>
</dbReference>
<accession>A0A967C1X9</accession>
<proteinExistence type="predicted"/>